<evidence type="ECO:0000313" key="2">
    <source>
        <dbReference type="Proteomes" id="UP000436468"/>
    </source>
</evidence>
<name>A0A844SVD1_9BRAD</name>
<gene>
    <name evidence="1" type="ORF">GPL21_33255</name>
</gene>
<accession>A0A844SVD1</accession>
<protein>
    <recommendedName>
        <fullName evidence="3">Nucleoside 2-deoxyribosyltransferase</fullName>
    </recommendedName>
</protein>
<keyword evidence="2" id="KW-1185">Reference proteome</keyword>
<dbReference type="Gene3D" id="3.40.50.450">
    <property type="match status" value="1"/>
</dbReference>
<dbReference type="RefSeq" id="WP_157348071.1">
    <property type="nucleotide sequence ID" value="NZ_WQNF01000036.1"/>
</dbReference>
<evidence type="ECO:0008006" key="3">
    <source>
        <dbReference type="Google" id="ProtNLM"/>
    </source>
</evidence>
<dbReference type="AlphaFoldDB" id="A0A844SVD1"/>
<evidence type="ECO:0000313" key="1">
    <source>
        <dbReference type="EMBL" id="MVT69956.1"/>
    </source>
</evidence>
<proteinExistence type="predicted"/>
<organism evidence="1 2">
    <name type="scientific">Bradyrhizobium pachyrhizi</name>
    <dbReference type="NCBI Taxonomy" id="280333"/>
    <lineage>
        <taxon>Bacteria</taxon>
        <taxon>Pseudomonadati</taxon>
        <taxon>Pseudomonadota</taxon>
        <taxon>Alphaproteobacteria</taxon>
        <taxon>Hyphomicrobiales</taxon>
        <taxon>Nitrobacteraceae</taxon>
        <taxon>Bradyrhizobium</taxon>
    </lineage>
</organism>
<dbReference type="Proteomes" id="UP000436468">
    <property type="component" value="Unassembled WGS sequence"/>
</dbReference>
<comment type="caution">
    <text evidence="1">The sequence shown here is derived from an EMBL/GenBank/DDBJ whole genome shotgun (WGS) entry which is preliminary data.</text>
</comment>
<reference evidence="1 2" key="1">
    <citation type="submission" date="2019-12" db="EMBL/GenBank/DDBJ databases">
        <title>Draft genome sequences Bradyrhizobium cajani AMBPC1010, Bradyrhizobium pachyrhizi AMBPC1040 and Bradyrhizobium yuanmingense ALSPC3051, three plant growth promoting strains isolated from nodules of Cajanus cajan L. in Dominican Republic.</title>
        <authorList>
            <person name="Flores-Felix J.D."/>
            <person name="Araujo J."/>
            <person name="Diaz-Alcantara C."/>
            <person name="Gonzalez-Andres F."/>
            <person name="Velazquez E."/>
        </authorList>
    </citation>
    <scope>NUCLEOTIDE SEQUENCE [LARGE SCALE GENOMIC DNA]</scope>
    <source>
        <strain evidence="1 2">1040</strain>
    </source>
</reference>
<sequence length="326" mass="35919">MPNCPVCETPDATGVNDGAADVFRVVCLRCGEFALAGTAHAILITQFSKGKHRRALMSHALCRMGASSGSGRLVIASNMLDSFWPTERLPTPQKQANDLLLYLGDNQSSPESSSRTKSHYLGAWIGTTVHAHHPHDGLLWILGHLRDTNLLKYSTDTIDSKNPVISATLTMQGWERYEELKKVQSASRTAFMAMRFGQPKLDDFVENVFKPAVLRTGFELRKLTDEQPAGLIDDQIRAAILSARFVIADLTHGSHGAYWEAGFAEGLNLPVIYTCEKSAWDDTKTHFDTNHLLTIVWDPADPTTAGNQLAATIRATLRTEAKQQDS</sequence>
<dbReference type="EMBL" id="WQNF01000036">
    <property type="protein sequence ID" value="MVT69956.1"/>
    <property type="molecule type" value="Genomic_DNA"/>
</dbReference>